<keyword evidence="2" id="KW-1185">Reference proteome</keyword>
<reference evidence="1" key="1">
    <citation type="submission" date="2023-08" db="EMBL/GenBank/DDBJ databases">
        <authorList>
            <person name="Alioto T."/>
            <person name="Alioto T."/>
            <person name="Gomez Garrido J."/>
        </authorList>
    </citation>
    <scope>NUCLEOTIDE SEQUENCE</scope>
</reference>
<sequence>MVAQAKALSINLVDSGYLFYIFNGITEPYFRIDFGQTSNYGEWMEATAMNGMYKIAYGYNGKKCLFEDLII</sequence>
<organism evidence="1 2">
    <name type="scientific">Octopus vulgaris</name>
    <name type="common">Common octopus</name>
    <dbReference type="NCBI Taxonomy" id="6645"/>
    <lineage>
        <taxon>Eukaryota</taxon>
        <taxon>Metazoa</taxon>
        <taxon>Spiralia</taxon>
        <taxon>Lophotrochozoa</taxon>
        <taxon>Mollusca</taxon>
        <taxon>Cephalopoda</taxon>
        <taxon>Coleoidea</taxon>
        <taxon>Octopodiformes</taxon>
        <taxon>Octopoda</taxon>
        <taxon>Incirrata</taxon>
        <taxon>Octopodidae</taxon>
        <taxon>Octopus</taxon>
    </lineage>
</organism>
<dbReference type="Proteomes" id="UP001162480">
    <property type="component" value="Chromosome 8"/>
</dbReference>
<dbReference type="EMBL" id="OX597821">
    <property type="protein sequence ID" value="CAI9727048.1"/>
    <property type="molecule type" value="Genomic_DNA"/>
</dbReference>
<evidence type="ECO:0000313" key="2">
    <source>
        <dbReference type="Proteomes" id="UP001162480"/>
    </source>
</evidence>
<evidence type="ECO:0000313" key="1">
    <source>
        <dbReference type="EMBL" id="CAI9727048.1"/>
    </source>
</evidence>
<name>A0AA36B463_OCTVU</name>
<proteinExistence type="predicted"/>
<gene>
    <name evidence="1" type="ORF">OCTVUL_1B024634</name>
</gene>
<protein>
    <submittedName>
        <fullName evidence="1">Uncharacterized protein</fullName>
    </submittedName>
</protein>
<accession>A0AA36B463</accession>
<dbReference type="AlphaFoldDB" id="A0AA36B463"/>